<feature type="transmembrane region" description="Helical" evidence="1">
    <location>
        <begin position="168"/>
        <end position="187"/>
    </location>
</feature>
<evidence type="ECO:0000256" key="1">
    <source>
        <dbReference type="SAM" id="Phobius"/>
    </source>
</evidence>
<keyword evidence="1" id="KW-0472">Membrane</keyword>
<organism evidence="2 3">
    <name type="scientific">Candidatus Kaiserbacteria bacterium RIFCSPHIGHO2_01_FULL_53_29</name>
    <dbReference type="NCBI Taxonomy" id="1798480"/>
    <lineage>
        <taxon>Bacteria</taxon>
        <taxon>Candidatus Kaiseribacteriota</taxon>
    </lineage>
</organism>
<sequence>MTYDYHIVLGAIAAVGSLVGYGLYFRSIFRGITKPHPFSWLIFVVLDGTVFVAQVVSGGGPGAWVTGVSALMNALIFLLALTRGEKRIAKVDWVCLACAFFGIVLWWITDQPLLGVVFAAAADAIAKVPTLRKSYLRPDEESITLWSLDILKFSLSIAALSSVTLTTALFPAEAVVTNGLLVILILLRRRQLDRIPKS</sequence>
<evidence type="ECO:0000313" key="3">
    <source>
        <dbReference type="Proteomes" id="UP000176863"/>
    </source>
</evidence>
<name>A0A1F6CVG4_9BACT</name>
<dbReference type="STRING" id="1798480.A2851_03640"/>
<dbReference type="EMBL" id="MFKT01000016">
    <property type="protein sequence ID" value="OGG53153.1"/>
    <property type="molecule type" value="Genomic_DNA"/>
</dbReference>
<proteinExistence type="predicted"/>
<comment type="caution">
    <text evidence="2">The sequence shown here is derived from an EMBL/GenBank/DDBJ whole genome shotgun (WGS) entry which is preliminary data.</text>
</comment>
<gene>
    <name evidence="2" type="ORF">A2851_03640</name>
</gene>
<accession>A0A1F6CVG4</accession>
<feature type="transmembrane region" description="Helical" evidence="1">
    <location>
        <begin position="6"/>
        <end position="25"/>
    </location>
</feature>
<reference evidence="2 3" key="1">
    <citation type="journal article" date="2016" name="Nat. Commun.">
        <title>Thousands of microbial genomes shed light on interconnected biogeochemical processes in an aquifer system.</title>
        <authorList>
            <person name="Anantharaman K."/>
            <person name="Brown C.T."/>
            <person name="Hug L.A."/>
            <person name="Sharon I."/>
            <person name="Castelle C.J."/>
            <person name="Probst A.J."/>
            <person name="Thomas B.C."/>
            <person name="Singh A."/>
            <person name="Wilkins M.J."/>
            <person name="Karaoz U."/>
            <person name="Brodie E.L."/>
            <person name="Williams K.H."/>
            <person name="Hubbard S.S."/>
            <person name="Banfield J.F."/>
        </authorList>
    </citation>
    <scope>NUCLEOTIDE SEQUENCE [LARGE SCALE GENOMIC DNA]</scope>
</reference>
<feature type="transmembrane region" description="Helical" evidence="1">
    <location>
        <begin position="37"/>
        <end position="56"/>
    </location>
</feature>
<evidence type="ECO:0000313" key="2">
    <source>
        <dbReference type="EMBL" id="OGG53153.1"/>
    </source>
</evidence>
<keyword evidence="1" id="KW-1133">Transmembrane helix</keyword>
<keyword evidence="1" id="KW-0812">Transmembrane</keyword>
<dbReference type="Proteomes" id="UP000176863">
    <property type="component" value="Unassembled WGS sequence"/>
</dbReference>
<feature type="transmembrane region" description="Helical" evidence="1">
    <location>
        <begin position="88"/>
        <end position="108"/>
    </location>
</feature>
<dbReference type="AlphaFoldDB" id="A0A1F6CVG4"/>
<protein>
    <submittedName>
        <fullName evidence="2">Uncharacterized protein</fullName>
    </submittedName>
</protein>
<feature type="transmembrane region" description="Helical" evidence="1">
    <location>
        <begin position="62"/>
        <end position="81"/>
    </location>
</feature>